<feature type="site" description="Important for substrate specificity" evidence="9">
    <location>
        <position position="162"/>
    </location>
</feature>
<dbReference type="NCBIfam" id="TIGR00172">
    <property type="entry name" value="maf"/>
    <property type="match status" value="1"/>
</dbReference>
<reference evidence="10" key="1">
    <citation type="journal article" date="2011" name="ISME J.">
        <title>The endosymbionts of the deep-sea tubeworms Riftia pachyptila and Tevnia jerichonana share an identical physiology as revealed by proteogenomic analyses.</title>
        <authorList>
            <person name="Gardebrecht A."/>
            <person name="Markert S."/>
            <person name="Felbeck H."/>
            <person name="Thuermer A."/>
            <person name="Albrecht D."/>
            <person name="Wollherr A."/>
            <person name="Kabisch J."/>
            <person name="Lehmann R."/>
            <person name="Daniel R."/>
            <person name="Liesegang H."/>
            <person name="Hecker M."/>
            <person name="Sievert S.M."/>
            <person name="Schweder T."/>
        </authorList>
    </citation>
    <scope>NUCLEOTIDE SEQUENCE [LARGE SCALE GENOMIC DNA]</scope>
</reference>
<sequence>MHGKDRMGEHTLVLASTSPFRKELLSRLGLPFTTASPEVDESPLDGEAPDALVQRLALKKAQAVAGQFPNALIIGSDQVATIDERILGKPGDHERAVEQLSAAAGRRVTFYTGLCLLNSTSGDSQLICEPFHVHFRPLDAVAIDDYLKREQPYNCAGSFKSEGLGITLFEKLEGSDPNALIGLPLIRLVGMLEEEGVAVIGA</sequence>
<evidence type="ECO:0000313" key="11">
    <source>
        <dbReference type="Proteomes" id="UP000004491"/>
    </source>
</evidence>
<dbReference type="GO" id="GO:0009117">
    <property type="term" value="P:nucleotide metabolic process"/>
    <property type="evidence" value="ECO:0007669"/>
    <property type="project" value="UniProtKB-KW"/>
</dbReference>
<evidence type="ECO:0000256" key="6">
    <source>
        <dbReference type="ARBA" id="ARBA00053369"/>
    </source>
</evidence>
<comment type="subcellular location">
    <subcellularLocation>
        <location evidence="1 9">Cytoplasm</location>
    </subcellularLocation>
</comment>
<evidence type="ECO:0000256" key="8">
    <source>
        <dbReference type="ARBA" id="ARBA00068163"/>
    </source>
</evidence>
<comment type="similarity">
    <text evidence="7 9">Belongs to the Maf family. YceF subfamily.</text>
</comment>
<dbReference type="PIRSF" id="PIRSF006305">
    <property type="entry name" value="Maf"/>
    <property type="match status" value="1"/>
</dbReference>
<organism evidence="10 11">
    <name type="scientific">endosymbiont of Riftia pachyptila</name>
    <name type="common">vent Ph05</name>
    <dbReference type="NCBI Taxonomy" id="1048808"/>
    <lineage>
        <taxon>Bacteria</taxon>
        <taxon>Pseudomonadati</taxon>
        <taxon>Pseudomonadota</taxon>
        <taxon>Gammaproteobacteria</taxon>
        <taxon>sulfur-oxidizing symbionts</taxon>
    </lineage>
</organism>
<comment type="caution">
    <text evidence="9">Lacks conserved residue(s) required for the propagation of feature annotation.</text>
</comment>
<dbReference type="AlphaFoldDB" id="G2DAR7"/>
<dbReference type="Pfam" id="PF02545">
    <property type="entry name" value="Maf"/>
    <property type="match status" value="1"/>
</dbReference>
<evidence type="ECO:0000313" key="10">
    <source>
        <dbReference type="EMBL" id="EGV52314.1"/>
    </source>
</evidence>
<dbReference type="Proteomes" id="UP000004491">
    <property type="component" value="Unassembled WGS sequence"/>
</dbReference>
<proteinExistence type="inferred from homology"/>
<comment type="cofactor">
    <cofactor evidence="9">
        <name>a divalent metal cation</name>
        <dbReference type="ChEBI" id="CHEBI:60240"/>
    </cofactor>
</comment>
<name>G2DAR7_9GAMM</name>
<comment type="function">
    <text evidence="6 9">Nucleoside triphosphate pyrophosphatase that hydrolyzes 7-methyl-GTP (m(7)GTP). May have a dual role in cell division arrest and in preventing the incorporation of modified nucleotides into cellular nucleic acids.</text>
</comment>
<dbReference type="FunFam" id="3.90.950.10:FF:000005">
    <property type="entry name" value="7-methyl-GTP pyrophosphatase"/>
    <property type="match status" value="1"/>
</dbReference>
<gene>
    <name evidence="10" type="ORF">Rifp1Sym_al00330</name>
</gene>
<evidence type="ECO:0000256" key="2">
    <source>
        <dbReference type="ARBA" id="ARBA00022490"/>
    </source>
</evidence>
<keyword evidence="3 9" id="KW-0378">Hydrolase</keyword>
<evidence type="ECO:0000256" key="4">
    <source>
        <dbReference type="ARBA" id="ARBA00023080"/>
    </source>
</evidence>
<comment type="catalytic activity">
    <reaction evidence="5 9">
        <text>N(7)-methyl-GTP + H2O = N(7)-methyl-GMP + diphosphate + H(+)</text>
        <dbReference type="Rhea" id="RHEA:58744"/>
        <dbReference type="ChEBI" id="CHEBI:15377"/>
        <dbReference type="ChEBI" id="CHEBI:15378"/>
        <dbReference type="ChEBI" id="CHEBI:33019"/>
        <dbReference type="ChEBI" id="CHEBI:58285"/>
        <dbReference type="ChEBI" id="CHEBI:87133"/>
    </reaction>
</comment>
<evidence type="ECO:0000256" key="5">
    <source>
        <dbReference type="ARBA" id="ARBA00050213"/>
    </source>
</evidence>
<dbReference type="GO" id="GO:0047429">
    <property type="term" value="F:nucleoside triphosphate diphosphatase activity"/>
    <property type="evidence" value="ECO:0007669"/>
    <property type="project" value="InterPro"/>
</dbReference>
<accession>G2DAR7</accession>
<dbReference type="PATRIC" id="fig|1048808.3.peg.669"/>
<feature type="active site" description="Proton acceptor" evidence="9">
    <location>
        <position position="77"/>
    </location>
</feature>
<keyword evidence="4 9" id="KW-0546">Nucleotide metabolism</keyword>
<dbReference type="HAMAP" id="MF_00528">
    <property type="entry name" value="Maf"/>
    <property type="match status" value="1"/>
</dbReference>
<dbReference type="EMBL" id="AFOC01000012">
    <property type="protein sequence ID" value="EGV52314.1"/>
    <property type="molecule type" value="Genomic_DNA"/>
</dbReference>
<dbReference type="CDD" id="cd00555">
    <property type="entry name" value="Maf"/>
    <property type="match status" value="1"/>
</dbReference>
<dbReference type="InterPro" id="IPR029001">
    <property type="entry name" value="ITPase-like_fam"/>
</dbReference>
<feature type="site" description="Important for substrate specificity" evidence="9">
    <location>
        <position position="20"/>
    </location>
</feature>
<dbReference type="GO" id="GO:0005737">
    <property type="term" value="C:cytoplasm"/>
    <property type="evidence" value="ECO:0007669"/>
    <property type="project" value="UniProtKB-SubCell"/>
</dbReference>
<dbReference type="EC" id="3.6.1.-" evidence="9"/>
<dbReference type="PANTHER" id="PTHR43213:SF10">
    <property type="entry name" value="7-METHYL-GTP PYROPHOSPHATASE"/>
    <property type="match status" value="1"/>
</dbReference>
<dbReference type="SUPFAM" id="SSF52972">
    <property type="entry name" value="ITPase-like"/>
    <property type="match status" value="1"/>
</dbReference>
<evidence type="ECO:0000256" key="9">
    <source>
        <dbReference type="HAMAP-Rule" id="MF_00528"/>
    </source>
</evidence>
<evidence type="ECO:0000256" key="3">
    <source>
        <dbReference type="ARBA" id="ARBA00022801"/>
    </source>
</evidence>
<feature type="site" description="Important for substrate specificity" evidence="9">
    <location>
        <position position="78"/>
    </location>
</feature>
<comment type="caution">
    <text evidence="10">The sequence shown here is derived from an EMBL/GenBank/DDBJ whole genome shotgun (WGS) entry which is preliminary data.</text>
</comment>
<protein>
    <recommendedName>
        <fullName evidence="8 9">7-methyl-GTP pyrophosphatase</fullName>
        <shortName evidence="9">m(7)GTP pyrophosphatase</shortName>
        <ecNumber evidence="9">3.6.1.-</ecNumber>
    </recommendedName>
</protein>
<keyword evidence="2 9" id="KW-0963">Cytoplasm</keyword>
<evidence type="ECO:0000256" key="7">
    <source>
        <dbReference type="ARBA" id="ARBA00060749"/>
    </source>
</evidence>
<dbReference type="InterPro" id="IPR003697">
    <property type="entry name" value="Maf-like"/>
</dbReference>
<keyword evidence="11" id="KW-1185">Reference proteome</keyword>
<dbReference type="Gene3D" id="3.90.950.10">
    <property type="match status" value="1"/>
</dbReference>
<evidence type="ECO:0000256" key="1">
    <source>
        <dbReference type="ARBA" id="ARBA00004496"/>
    </source>
</evidence>
<dbReference type="PANTHER" id="PTHR43213">
    <property type="entry name" value="BIFUNCTIONAL DTTP/UTP PYROPHOSPHATASE/METHYLTRANSFERASE PROTEIN-RELATED"/>
    <property type="match status" value="1"/>
</dbReference>